<dbReference type="PROSITE" id="PS00444">
    <property type="entry name" value="POLYPRENYL_SYNTHASE_2"/>
    <property type="match status" value="1"/>
</dbReference>
<dbReference type="GO" id="GO:0004659">
    <property type="term" value="F:prenyltransferase activity"/>
    <property type="evidence" value="ECO:0007669"/>
    <property type="project" value="InterPro"/>
</dbReference>
<evidence type="ECO:0000313" key="13">
    <source>
        <dbReference type="Proteomes" id="UP001218218"/>
    </source>
</evidence>
<accession>A0AAD7ETR2</accession>
<evidence type="ECO:0000256" key="10">
    <source>
        <dbReference type="ARBA" id="ARBA00033096"/>
    </source>
</evidence>
<evidence type="ECO:0000256" key="1">
    <source>
        <dbReference type="ARBA" id="ARBA00001946"/>
    </source>
</evidence>
<comment type="similarity">
    <text evidence="2 11">Belongs to the FPP/GGPP synthase family.</text>
</comment>
<dbReference type="PANTHER" id="PTHR12001">
    <property type="entry name" value="GERANYLGERANYL PYROPHOSPHATE SYNTHASE"/>
    <property type="match status" value="1"/>
</dbReference>
<keyword evidence="13" id="KW-1185">Reference proteome</keyword>
<dbReference type="SUPFAM" id="SSF48576">
    <property type="entry name" value="Terpenoid synthases"/>
    <property type="match status" value="1"/>
</dbReference>
<gene>
    <name evidence="12" type="ORF">DFH08DRAFT_913450</name>
</gene>
<dbReference type="Pfam" id="PF00348">
    <property type="entry name" value="polyprenyl_synt"/>
    <property type="match status" value="1"/>
</dbReference>
<dbReference type="GO" id="GO:0046872">
    <property type="term" value="F:metal ion binding"/>
    <property type="evidence" value="ECO:0007669"/>
    <property type="project" value="UniProtKB-KW"/>
</dbReference>
<reference evidence="12" key="1">
    <citation type="submission" date="2023-03" db="EMBL/GenBank/DDBJ databases">
        <title>Massive genome expansion in bonnet fungi (Mycena s.s.) driven by repeated elements and novel gene families across ecological guilds.</title>
        <authorList>
            <consortium name="Lawrence Berkeley National Laboratory"/>
            <person name="Harder C.B."/>
            <person name="Miyauchi S."/>
            <person name="Viragh M."/>
            <person name="Kuo A."/>
            <person name="Thoen E."/>
            <person name="Andreopoulos B."/>
            <person name="Lu D."/>
            <person name="Skrede I."/>
            <person name="Drula E."/>
            <person name="Henrissat B."/>
            <person name="Morin E."/>
            <person name="Kohler A."/>
            <person name="Barry K."/>
            <person name="LaButti K."/>
            <person name="Morin E."/>
            <person name="Salamov A."/>
            <person name="Lipzen A."/>
            <person name="Mereny Z."/>
            <person name="Hegedus B."/>
            <person name="Baldrian P."/>
            <person name="Stursova M."/>
            <person name="Weitz H."/>
            <person name="Taylor A."/>
            <person name="Grigoriev I.V."/>
            <person name="Nagy L.G."/>
            <person name="Martin F."/>
            <person name="Kauserud H."/>
        </authorList>
    </citation>
    <scope>NUCLEOTIDE SEQUENCE</scope>
    <source>
        <strain evidence="12">CBHHK002</strain>
    </source>
</reference>
<proteinExistence type="inferred from homology"/>
<evidence type="ECO:0000256" key="11">
    <source>
        <dbReference type="RuleBase" id="RU004466"/>
    </source>
</evidence>
<evidence type="ECO:0000256" key="8">
    <source>
        <dbReference type="ARBA" id="ARBA00032448"/>
    </source>
</evidence>
<evidence type="ECO:0000313" key="12">
    <source>
        <dbReference type="EMBL" id="KAJ7351363.1"/>
    </source>
</evidence>
<sequence>MSLTDVLSAASKRWSGPRDEAGILDPFTYIASHPGNGVREHLLSAFNLWMDVPQAEMEIIGKVVGMLHNASLMLDDIEDSSQLRRGKPAAHTVYGIPLTVNAATYIHVMVYQELSHLGSHRREYRDFITAVTGCIIEELGCLHYGQGLDIIWRDSFRCPTEAEYIDMVKNKTGGLLRIGVKLMMACSTANLDKDYVTLVDLIGVFYQIRDDYLNLRSPIYSANKGFAEDLEEGKFSFPIVHGVQANTSNPLILDVLKNRPAMLTLKTEVIQYLEHETKSFDYTVSVLDALQVQIGKEIQALGGNMELSTIMDVLHVDDQTLN</sequence>
<evidence type="ECO:0000256" key="2">
    <source>
        <dbReference type="ARBA" id="ARBA00006706"/>
    </source>
</evidence>
<evidence type="ECO:0000256" key="4">
    <source>
        <dbReference type="ARBA" id="ARBA00022842"/>
    </source>
</evidence>
<organism evidence="12 13">
    <name type="scientific">Mycena albidolilacea</name>
    <dbReference type="NCBI Taxonomy" id="1033008"/>
    <lineage>
        <taxon>Eukaryota</taxon>
        <taxon>Fungi</taxon>
        <taxon>Dikarya</taxon>
        <taxon>Basidiomycota</taxon>
        <taxon>Agaricomycotina</taxon>
        <taxon>Agaricomycetes</taxon>
        <taxon>Agaricomycetidae</taxon>
        <taxon>Agaricales</taxon>
        <taxon>Marasmiineae</taxon>
        <taxon>Mycenaceae</taxon>
        <taxon>Mycena</taxon>
    </lineage>
</organism>
<evidence type="ECO:0000256" key="6">
    <source>
        <dbReference type="ARBA" id="ARBA00032380"/>
    </source>
</evidence>
<evidence type="ECO:0000256" key="7">
    <source>
        <dbReference type="ARBA" id="ARBA00032424"/>
    </source>
</evidence>
<evidence type="ECO:0000256" key="5">
    <source>
        <dbReference type="ARBA" id="ARBA00032052"/>
    </source>
</evidence>
<dbReference type="GO" id="GO:0008299">
    <property type="term" value="P:isoprenoid biosynthetic process"/>
    <property type="evidence" value="ECO:0007669"/>
    <property type="project" value="InterPro"/>
</dbReference>
<comment type="caution">
    <text evidence="12">The sequence shown here is derived from an EMBL/GenBank/DDBJ whole genome shotgun (WGS) entry which is preliminary data.</text>
</comment>
<keyword evidence="3" id="KW-0479">Metal-binding</keyword>
<name>A0AAD7ETR2_9AGAR</name>
<dbReference type="InterPro" id="IPR008949">
    <property type="entry name" value="Isoprenoid_synthase_dom_sf"/>
</dbReference>
<keyword evidence="4" id="KW-0460">Magnesium</keyword>
<comment type="cofactor">
    <cofactor evidence="1">
        <name>Mg(2+)</name>
        <dbReference type="ChEBI" id="CHEBI:18420"/>
    </cofactor>
</comment>
<evidence type="ECO:0000256" key="9">
    <source>
        <dbReference type="ARBA" id="ARBA00032873"/>
    </source>
</evidence>
<dbReference type="Proteomes" id="UP001218218">
    <property type="component" value="Unassembled WGS sequence"/>
</dbReference>
<evidence type="ECO:0000256" key="3">
    <source>
        <dbReference type="ARBA" id="ARBA00022723"/>
    </source>
</evidence>
<dbReference type="SFLD" id="SFLDS00005">
    <property type="entry name" value="Isoprenoid_Synthase_Type_I"/>
    <property type="match status" value="1"/>
</dbReference>
<dbReference type="InterPro" id="IPR000092">
    <property type="entry name" value="Polyprenyl_synt"/>
</dbReference>
<dbReference type="Gene3D" id="1.10.600.10">
    <property type="entry name" value="Farnesyl Diphosphate Synthase"/>
    <property type="match status" value="1"/>
</dbReference>
<dbReference type="AlphaFoldDB" id="A0AAD7ETR2"/>
<protein>
    <recommendedName>
        <fullName evidence="9">(2E,6E)-farnesyl diphosphate synthase</fullName>
    </recommendedName>
    <alternativeName>
        <fullName evidence="8">Dimethylallyltranstransferase</fullName>
    </alternativeName>
    <alternativeName>
        <fullName evidence="7">Farnesyl diphosphate synthase</fullName>
    </alternativeName>
    <alternativeName>
        <fullName evidence="5">Farnesyltranstransferase</fullName>
    </alternativeName>
    <alternativeName>
        <fullName evidence="10">Geranylgeranyl diphosphate synthase</fullName>
    </alternativeName>
    <alternativeName>
        <fullName evidence="6">Geranyltranstransferase</fullName>
    </alternativeName>
</protein>
<dbReference type="PANTHER" id="PTHR12001:SF44">
    <property type="entry name" value="GERANYLGERANYL PYROPHOSPHATE SYNTHASE"/>
    <property type="match status" value="1"/>
</dbReference>
<dbReference type="PROSITE" id="PS00723">
    <property type="entry name" value="POLYPRENYL_SYNTHASE_1"/>
    <property type="match status" value="1"/>
</dbReference>
<dbReference type="EMBL" id="JARIHO010000013">
    <property type="protein sequence ID" value="KAJ7351363.1"/>
    <property type="molecule type" value="Genomic_DNA"/>
</dbReference>
<keyword evidence="11" id="KW-0808">Transferase</keyword>
<dbReference type="InterPro" id="IPR033749">
    <property type="entry name" value="Polyprenyl_synt_CS"/>
</dbReference>
<dbReference type="CDD" id="cd00685">
    <property type="entry name" value="Trans_IPPS_HT"/>
    <property type="match status" value="1"/>
</dbReference>